<dbReference type="Proteomes" id="UP000717515">
    <property type="component" value="Unassembled WGS sequence"/>
</dbReference>
<sequence>MAAIPEGMNLHVKSPVPQTLVYTLPRKDSNPDEVLTQILNTYTYVDSFHHRTFPTSVQFYITVDDTSHYETIRKHQGLTVNGRTYAPCVPIHTSVDLWRVNYRFAPHSITAEQFTKAFEPYGIIAEIGRYYYTIANNPRKVYTWDGYVILQGKVDKDGQPVNRVPVPEILDFGQRLFINTKTATDTPNTLNSATNNTKANNAQPAPNVNIPKPQPRMKRHKRNGKKHSLKAVQQDNAMEGVISTNTTDDDYQQKAHRTGALTVDSTAGTQSETSPILLAEHAGTPAIDGRHHALSLKIATLNARTINKTSNRTGTRNFHKYLTTQQIDVLALQETSIDPKDNSLLQHLDTSLHAHQSIWTSHCALLLLHPKLTILSSYVLLDERAIFASIGSTDTGDQILFDICAIYAPSGATRPRNTFFNNLLELPFFQSPGEDIIVMGDFNYHHHKRNSAPAAWKGWLNQHTINTLNSYNSLPIHTFNNRHTQTTIDYIFMSPPLAERASAPSHTYLHSDWTDHSMLSCNLSLEALEMGPGVWRLNISLLRDEQLQTHLKEIVQRDLQDLEGLPPQVAWDQLKLSLQEALQRAGTQRAKDKKQLSHRLQKERQHLLRRIKWQEGSPNPNTVYIQELEAQWQEIERRLDGLLEESMTGWALRTQLKWREFGERCSKYFFRVLKSRATKRTITHLKVPNSTDNVHAPNDMCSVGKAFYQKLYTPDPVDQDAIDSLLSHVPESATVSDDDQEYLMRNITPEDIVLSLERSAREKAPGMDGFPFELYGYLLSINGVASLLASVMTEALTDARMPQSWLQTCMILLYKKGDASDLANWRPLSLINSDAKLFTKIITLRLHGPMDILITPFQTGFVPGRRISDNGLVMAAFREHCERYKIDGVGILFDQEKAYDRVHPTYLRAVMERMRFPTGLIDSIFTLFFNTHINLNINGYLAQPFAQQRGLRQGDPLSPLLYNIAIEPLLRTILACPEIEGIKLCDHARAEPLKLMAYADDLWTAIRTVDEWTCLKGIMDTFGRASNARLNLKKTVAFPLFKSVGALSHALQQDHVHIHSKRAENALTYLGFPLALTRQQRDSFYDNIHTKIKHHINALHGRQLSVMGRGLIANSLLLSRLWHVISVQPPTRSWTRKVQGSIRKFTLPFFPAPSWDFICLRRSQAGLGLVDIGSQALAFQLRAVQMICSDSTSFMASLFKDMLCKSTSSDYPLAPFANPDFYLTTGKKYFRPHSILRGLVQSIKTIPPISWTQAEAEAAPFGTMLATLLPQWLEADDVPVPVPPNWRTDHVLRPFWTNAEQTEGHLEFIPAAERVAGHRHRRALEDNIRNHHFTPHPVLQRALDNTGPLSLEDDLADHINAIIVDDSRQGAFGIASTRIFRRAAFDRICQRPAPQPQNPPMDPTPPPFTARFWTGFWRAEMPHNARNVWWRLLINKLPSGVRLHAIIPDVVDPICRICNNAIETDQHLLFSCPQKLEVWQGALTKYIKDHTWTADHVERLFFPRPEKLTPLNNVPIILLLGSILATIWRHHFAFIREDQIFDTTRVLGAVDIALNQVLAQMEERRKRVARHQPPLPAVDPATDTNFPT</sequence>
<dbReference type="Pfam" id="PF00078">
    <property type="entry name" value="RVT_1"/>
    <property type="match status" value="1"/>
</dbReference>
<dbReference type="PANTHER" id="PTHR31635">
    <property type="entry name" value="REVERSE TRANSCRIPTASE DOMAIN-CONTAINING PROTEIN-RELATED"/>
    <property type="match status" value="1"/>
</dbReference>
<dbReference type="Gene3D" id="3.60.10.10">
    <property type="entry name" value="Endonuclease/exonuclease/phosphatase"/>
    <property type="match status" value="1"/>
</dbReference>
<dbReference type="InterPro" id="IPR026960">
    <property type="entry name" value="RVT-Znf"/>
</dbReference>
<dbReference type="SUPFAM" id="SSF56672">
    <property type="entry name" value="DNA/RNA polymerases"/>
    <property type="match status" value="1"/>
</dbReference>
<feature type="region of interest" description="Disordered" evidence="1">
    <location>
        <begin position="1567"/>
        <end position="1588"/>
    </location>
</feature>
<evidence type="ECO:0000259" key="2">
    <source>
        <dbReference type="PROSITE" id="PS50878"/>
    </source>
</evidence>
<dbReference type="PROSITE" id="PS50878">
    <property type="entry name" value="RT_POL"/>
    <property type="match status" value="1"/>
</dbReference>
<evidence type="ECO:0000256" key="1">
    <source>
        <dbReference type="SAM" id="MobiDB-lite"/>
    </source>
</evidence>
<gene>
    <name evidence="3" type="ORF">KVV02_000593</name>
</gene>
<name>A0A9P8A0R5_MORAP</name>
<proteinExistence type="predicted"/>
<accession>A0A9P8A0R5</accession>
<evidence type="ECO:0000313" key="3">
    <source>
        <dbReference type="EMBL" id="KAG9320715.1"/>
    </source>
</evidence>
<organism evidence="3 4">
    <name type="scientific">Mortierella alpina</name>
    <name type="common">Oleaginous fungus</name>
    <name type="synonym">Mortierella renispora</name>
    <dbReference type="NCBI Taxonomy" id="64518"/>
    <lineage>
        <taxon>Eukaryota</taxon>
        <taxon>Fungi</taxon>
        <taxon>Fungi incertae sedis</taxon>
        <taxon>Mucoromycota</taxon>
        <taxon>Mortierellomycotina</taxon>
        <taxon>Mortierellomycetes</taxon>
        <taxon>Mortierellales</taxon>
        <taxon>Mortierellaceae</taxon>
        <taxon>Mortierella</taxon>
    </lineage>
</organism>
<dbReference type="Pfam" id="PF03372">
    <property type="entry name" value="Exo_endo_phos"/>
    <property type="match status" value="1"/>
</dbReference>
<dbReference type="InterPro" id="IPR043502">
    <property type="entry name" value="DNA/RNA_pol_sf"/>
</dbReference>
<dbReference type="InterPro" id="IPR000477">
    <property type="entry name" value="RT_dom"/>
</dbReference>
<evidence type="ECO:0000313" key="4">
    <source>
        <dbReference type="Proteomes" id="UP000717515"/>
    </source>
</evidence>
<dbReference type="CDD" id="cd01650">
    <property type="entry name" value="RT_nLTR_like"/>
    <property type="match status" value="1"/>
</dbReference>
<dbReference type="InterPro" id="IPR005135">
    <property type="entry name" value="Endo/exonuclease/phosphatase"/>
</dbReference>
<dbReference type="EMBL" id="JAIFTL010000264">
    <property type="protein sequence ID" value="KAG9320715.1"/>
    <property type="molecule type" value="Genomic_DNA"/>
</dbReference>
<dbReference type="PANTHER" id="PTHR31635:SF196">
    <property type="entry name" value="REVERSE TRANSCRIPTASE DOMAIN-CONTAINING PROTEIN-RELATED"/>
    <property type="match status" value="1"/>
</dbReference>
<feature type="compositionally biased region" description="Low complexity" evidence="1">
    <location>
        <begin position="188"/>
        <end position="207"/>
    </location>
</feature>
<dbReference type="InterPro" id="IPR036691">
    <property type="entry name" value="Endo/exonu/phosph_ase_sf"/>
</dbReference>
<protein>
    <recommendedName>
        <fullName evidence="2">Reverse transcriptase domain-containing protein</fullName>
    </recommendedName>
</protein>
<reference evidence="3" key="1">
    <citation type="submission" date="2021-07" db="EMBL/GenBank/DDBJ databases">
        <title>Draft genome of Mortierella alpina, strain LL118, isolated from an aspen leaf litter sample.</title>
        <authorList>
            <person name="Yang S."/>
            <person name="Vinatzer B.A."/>
        </authorList>
    </citation>
    <scope>NUCLEOTIDE SEQUENCE</scope>
    <source>
        <strain evidence="3">LL118</strain>
    </source>
</reference>
<dbReference type="Pfam" id="PF13966">
    <property type="entry name" value="zf-RVT"/>
    <property type="match status" value="1"/>
</dbReference>
<dbReference type="GO" id="GO:0003824">
    <property type="term" value="F:catalytic activity"/>
    <property type="evidence" value="ECO:0007669"/>
    <property type="project" value="InterPro"/>
</dbReference>
<feature type="region of interest" description="Disordered" evidence="1">
    <location>
        <begin position="184"/>
        <end position="230"/>
    </location>
</feature>
<feature type="compositionally biased region" description="Basic residues" evidence="1">
    <location>
        <begin position="215"/>
        <end position="229"/>
    </location>
</feature>
<feature type="domain" description="Reverse transcriptase" evidence="2">
    <location>
        <begin position="794"/>
        <end position="1074"/>
    </location>
</feature>
<comment type="caution">
    <text evidence="3">The sequence shown here is derived from an EMBL/GenBank/DDBJ whole genome shotgun (WGS) entry which is preliminary data.</text>
</comment>
<dbReference type="SUPFAM" id="SSF56219">
    <property type="entry name" value="DNase I-like"/>
    <property type="match status" value="1"/>
</dbReference>